<keyword evidence="4" id="KW-1185">Reference proteome</keyword>
<evidence type="ECO:0000259" key="2">
    <source>
        <dbReference type="Pfam" id="PF09832"/>
    </source>
</evidence>
<protein>
    <recommendedName>
        <fullName evidence="2">DUF2059 domain-containing protein</fullName>
    </recommendedName>
</protein>
<evidence type="ECO:0000256" key="1">
    <source>
        <dbReference type="SAM" id="SignalP"/>
    </source>
</evidence>
<comment type="caution">
    <text evidence="3">The sequence shown here is derived from an EMBL/GenBank/DDBJ whole genome shotgun (WGS) entry which is preliminary data.</text>
</comment>
<keyword evidence="1" id="KW-0732">Signal</keyword>
<reference evidence="3 4" key="1">
    <citation type="submission" date="2019-12" db="EMBL/GenBank/DDBJ databases">
        <title>Litoreibacter badius sp. nov., a novel bacteriochlorophyll a-containing bacterium in the genus Litoreibacter.</title>
        <authorList>
            <person name="Kanamuro M."/>
            <person name="Takabe Y."/>
            <person name="Mori K."/>
            <person name="Takaichi S."/>
            <person name="Hanada S."/>
        </authorList>
    </citation>
    <scope>NUCLEOTIDE SEQUENCE [LARGE SCALE GENOMIC DNA]</scope>
    <source>
        <strain evidence="3 4">K6</strain>
    </source>
</reference>
<dbReference type="AlphaFoldDB" id="A0A6N6JL55"/>
<proteinExistence type="predicted"/>
<dbReference type="RefSeq" id="WP_159808622.1">
    <property type="nucleotide sequence ID" value="NZ_BLJE01000003.1"/>
</dbReference>
<dbReference type="OrthoDB" id="7868692at2"/>
<evidence type="ECO:0000313" key="3">
    <source>
        <dbReference type="EMBL" id="GFE66008.1"/>
    </source>
</evidence>
<gene>
    <name evidence="3" type="ORF">KIN_30820</name>
</gene>
<organism evidence="3 4">
    <name type="scientific">Litoreibacter roseus</name>
    <dbReference type="NCBI Taxonomy" id="2601869"/>
    <lineage>
        <taxon>Bacteria</taxon>
        <taxon>Pseudomonadati</taxon>
        <taxon>Pseudomonadota</taxon>
        <taxon>Alphaproteobacteria</taxon>
        <taxon>Rhodobacterales</taxon>
        <taxon>Roseobacteraceae</taxon>
        <taxon>Litoreibacter</taxon>
    </lineage>
</organism>
<feature type="chain" id="PRO_5026657818" description="DUF2059 domain-containing protein" evidence="1">
    <location>
        <begin position="20"/>
        <end position="152"/>
    </location>
</feature>
<dbReference type="InterPro" id="IPR018637">
    <property type="entry name" value="DUF2059"/>
</dbReference>
<feature type="domain" description="DUF2059" evidence="2">
    <location>
        <begin position="83"/>
        <end position="140"/>
    </location>
</feature>
<dbReference type="EMBL" id="BLJE01000003">
    <property type="protein sequence ID" value="GFE66008.1"/>
    <property type="molecule type" value="Genomic_DNA"/>
</dbReference>
<sequence>MKFTTTLAAALLCATPLFAQDEERLEAARAYVESDVQQKLMTDMLSPEMIMAQMGPALQQVPTEQLEIITNIVSEEVNRIRPAMEQAMIQGAATTFSLEEIEALTAFYSSPLGASAMSKMTPFMQSTMGTLQPELQAMQSQVMQRVQAELQQ</sequence>
<dbReference type="Pfam" id="PF09832">
    <property type="entry name" value="DUF2059"/>
    <property type="match status" value="1"/>
</dbReference>
<name>A0A6N6JL55_9RHOB</name>
<feature type="signal peptide" evidence="1">
    <location>
        <begin position="1"/>
        <end position="19"/>
    </location>
</feature>
<accession>A0A6N6JL55</accession>
<dbReference type="Proteomes" id="UP000436822">
    <property type="component" value="Unassembled WGS sequence"/>
</dbReference>
<evidence type="ECO:0000313" key="4">
    <source>
        <dbReference type="Proteomes" id="UP000436822"/>
    </source>
</evidence>